<dbReference type="EMBL" id="LNYC01000032">
    <property type="protein sequence ID" value="KTD00660.1"/>
    <property type="molecule type" value="Genomic_DNA"/>
</dbReference>
<protein>
    <submittedName>
        <fullName evidence="1">Uncharacterized protein</fullName>
    </submittedName>
</protein>
<dbReference type="OrthoDB" id="5653897at2"/>
<proteinExistence type="predicted"/>
<dbReference type="RefSeq" id="WP_131793712.1">
    <property type="nucleotide sequence ID" value="NZ_CAAAHN010000001.1"/>
</dbReference>
<dbReference type="PATRIC" id="fig|45065.4.peg.993"/>
<reference evidence="1 2" key="1">
    <citation type="submission" date="2015-11" db="EMBL/GenBank/DDBJ databases">
        <title>Genomic analysis of 38 Legionella species identifies large and diverse effector repertoires.</title>
        <authorList>
            <person name="Burstein D."/>
            <person name="Amaro F."/>
            <person name="Zusman T."/>
            <person name="Lifshitz Z."/>
            <person name="Cohen O."/>
            <person name="Gilbert J.A."/>
            <person name="Pupko T."/>
            <person name="Shuman H.A."/>
            <person name="Segal G."/>
        </authorList>
    </citation>
    <scope>NUCLEOTIDE SEQUENCE [LARGE SCALE GENOMIC DNA]</scope>
    <source>
        <strain evidence="1 2">ATCC 49504</strain>
    </source>
</reference>
<keyword evidence="2" id="KW-1185">Reference proteome</keyword>
<evidence type="ECO:0000313" key="1">
    <source>
        <dbReference type="EMBL" id="KTD00660.1"/>
    </source>
</evidence>
<name>A0A0W0TY69_9GAMM</name>
<sequence length="332" mass="36679">MRILRLLLVCGFLWSTAAAAAVGESQLAPVPAAQAQPGLMDNLHASVLFSGLVTSEDGERYGYYFRMRRNLGRFWATALVVRAKNNKVILFEDAEAILEDGSKASWRVGRAFVRYNPINDSWIFGVKPEGRAGFNFRVDMLKPGTNTRETHALHKGITLEITQTSRVNGHLQTTDGEVFVTAPHAWFRQVVLKEQMALDSTLMGLFCRFSDGSGFYAARLPEKSALRGAVAGWRDASGQSQEMSQFVQVHKGEDGVWKVMLSAPKRELSFVNALLPPPESGFVRQPELVAGFFDYQNTTGFCAFSEDFIGGQRFFPALATQEKPQAAVLMAG</sequence>
<organism evidence="1 2">
    <name type="scientific">Legionella geestiana</name>
    <dbReference type="NCBI Taxonomy" id="45065"/>
    <lineage>
        <taxon>Bacteria</taxon>
        <taxon>Pseudomonadati</taxon>
        <taxon>Pseudomonadota</taxon>
        <taxon>Gammaproteobacteria</taxon>
        <taxon>Legionellales</taxon>
        <taxon>Legionellaceae</taxon>
        <taxon>Legionella</taxon>
    </lineage>
</organism>
<evidence type="ECO:0000313" key="2">
    <source>
        <dbReference type="Proteomes" id="UP000054785"/>
    </source>
</evidence>
<gene>
    <name evidence="1" type="ORF">Lgee_0924</name>
</gene>
<dbReference type="Proteomes" id="UP000054785">
    <property type="component" value="Unassembled WGS sequence"/>
</dbReference>
<dbReference type="STRING" id="45065.Lgee_0924"/>
<comment type="caution">
    <text evidence="1">The sequence shown here is derived from an EMBL/GenBank/DDBJ whole genome shotgun (WGS) entry which is preliminary data.</text>
</comment>
<accession>A0A0W0TY69</accession>
<dbReference type="AlphaFoldDB" id="A0A0W0TY69"/>